<dbReference type="InterPro" id="IPR036880">
    <property type="entry name" value="Kunitz_BPTI_sf"/>
</dbReference>
<dbReference type="AlphaFoldDB" id="A0A0R3RZZ3"/>
<accession>A0A0R3RZZ3</accession>
<proteinExistence type="predicted"/>
<sequence length="177" mass="19391">NNQRCEQFWFPGCRTIQTNLNLFDSVEECIEKTSSGTFVPFFTTRRPTVPVSVDIPPPPIPLVAPFLATTTAPPRAVVPIIDIATSRVAPTVQSRRFRPWIEEISGEVVDSHVRIVDPQSSLKTSQPYWVTSPSGARTILGLISRSIAQLTGGSGEPGGDGSFFHQIPQFLRFLQGG</sequence>
<evidence type="ECO:0000313" key="1">
    <source>
        <dbReference type="Proteomes" id="UP000050640"/>
    </source>
</evidence>
<dbReference type="STRING" id="1147741.A0A0R3RZZ3"/>
<dbReference type="WBParaSite" id="EEL_0000791701-mRNA-1">
    <property type="protein sequence ID" value="EEL_0000791701-mRNA-1"/>
    <property type="gene ID" value="EEL_0000791701"/>
</dbReference>
<dbReference type="GO" id="GO:0004867">
    <property type="term" value="F:serine-type endopeptidase inhibitor activity"/>
    <property type="evidence" value="ECO:0007669"/>
    <property type="project" value="InterPro"/>
</dbReference>
<reference evidence="2" key="1">
    <citation type="submission" date="2017-02" db="UniProtKB">
        <authorList>
            <consortium name="WormBaseParasite"/>
        </authorList>
    </citation>
    <scope>IDENTIFICATION</scope>
</reference>
<organism evidence="1 2">
    <name type="scientific">Elaeophora elaphi</name>
    <dbReference type="NCBI Taxonomy" id="1147741"/>
    <lineage>
        <taxon>Eukaryota</taxon>
        <taxon>Metazoa</taxon>
        <taxon>Ecdysozoa</taxon>
        <taxon>Nematoda</taxon>
        <taxon>Chromadorea</taxon>
        <taxon>Rhabditida</taxon>
        <taxon>Spirurina</taxon>
        <taxon>Spiruromorpha</taxon>
        <taxon>Filarioidea</taxon>
        <taxon>Onchocercidae</taxon>
        <taxon>Elaeophora</taxon>
    </lineage>
</organism>
<protein>
    <submittedName>
        <fullName evidence="2">BPTI/Kunitz inhibitor domain-containing protein</fullName>
    </submittedName>
</protein>
<dbReference type="Gene3D" id="4.10.410.10">
    <property type="entry name" value="Pancreatic trypsin inhibitor Kunitz domain"/>
    <property type="match status" value="1"/>
</dbReference>
<name>A0A0R3RZZ3_9BILA</name>
<dbReference type="Proteomes" id="UP000050640">
    <property type="component" value="Unplaced"/>
</dbReference>
<keyword evidence="1" id="KW-1185">Reference proteome</keyword>
<evidence type="ECO:0000313" key="2">
    <source>
        <dbReference type="WBParaSite" id="EEL_0000791701-mRNA-1"/>
    </source>
</evidence>